<organism evidence="1 3">
    <name type="scientific">Enterococcus malodoratus ATCC 43197</name>
    <dbReference type="NCBI Taxonomy" id="1158601"/>
    <lineage>
        <taxon>Bacteria</taxon>
        <taxon>Bacillati</taxon>
        <taxon>Bacillota</taxon>
        <taxon>Bacilli</taxon>
        <taxon>Lactobacillales</taxon>
        <taxon>Enterococcaceae</taxon>
        <taxon>Enterococcus</taxon>
    </lineage>
</organism>
<accession>R2NY89</accession>
<dbReference type="STRING" id="71451.RV07_GL002559"/>
<evidence type="ECO:0000313" key="1">
    <source>
        <dbReference type="EMBL" id="EOH75983.1"/>
    </source>
</evidence>
<evidence type="ECO:0000313" key="3">
    <source>
        <dbReference type="Proteomes" id="UP000013783"/>
    </source>
</evidence>
<dbReference type="EMBL" id="ASWA01000003">
    <property type="protein sequence ID" value="EOT67431.1"/>
    <property type="molecule type" value="Genomic_DNA"/>
</dbReference>
<sequence length="78" mass="8812">MNDTEIKKLNIGDTITATTVDECVKTGVITSFGEHVVIISCGVYHYMIRKSELQEQGYQMPAFKKKVQYSIKNLAKRA</sequence>
<dbReference type="PATRIC" id="fig|1158601.3.peg.2568"/>
<reference evidence="2 4" key="2">
    <citation type="submission" date="2013-03" db="EMBL/GenBank/DDBJ databases">
        <title>The Genome Sequence of Enterococcus malodoratus ATCC_43197 (PacBio/Illumina hybrid assembly).</title>
        <authorList>
            <consortium name="The Broad Institute Genomics Platform"/>
            <consortium name="The Broad Institute Genome Sequencing Center for Infectious Disease"/>
            <person name="Earl A."/>
            <person name="Russ C."/>
            <person name="Gilmore M."/>
            <person name="Surin D."/>
            <person name="Walker B."/>
            <person name="Young S."/>
            <person name="Zeng Q."/>
            <person name="Gargeya S."/>
            <person name="Fitzgerald M."/>
            <person name="Haas B."/>
            <person name="Abouelleil A."/>
            <person name="Allen A.W."/>
            <person name="Alvarado L."/>
            <person name="Arachchi H.M."/>
            <person name="Berlin A.M."/>
            <person name="Chapman S.B."/>
            <person name="Gainer-Dewar J."/>
            <person name="Goldberg J."/>
            <person name="Griggs A."/>
            <person name="Gujja S."/>
            <person name="Hansen M."/>
            <person name="Howarth C."/>
            <person name="Imamovic A."/>
            <person name="Ireland A."/>
            <person name="Larimer J."/>
            <person name="McCowan C."/>
            <person name="Murphy C."/>
            <person name="Pearson M."/>
            <person name="Poon T.W."/>
            <person name="Priest M."/>
            <person name="Roberts A."/>
            <person name="Saif S."/>
            <person name="Shea T."/>
            <person name="Sisk P."/>
            <person name="Sykes S."/>
            <person name="Wortman J."/>
            <person name="Nusbaum C."/>
            <person name="Birren B."/>
        </authorList>
    </citation>
    <scope>NUCLEOTIDE SEQUENCE [LARGE SCALE GENOMIC DNA]</scope>
    <source>
        <strain evidence="2 4">ATCC 43197</strain>
    </source>
</reference>
<evidence type="ECO:0000313" key="2">
    <source>
        <dbReference type="EMBL" id="EOT67431.1"/>
    </source>
</evidence>
<reference evidence="1 3" key="1">
    <citation type="submission" date="2013-02" db="EMBL/GenBank/DDBJ databases">
        <title>The Genome Sequence of Enterococcus malodoratus ATCC_43197.</title>
        <authorList>
            <consortium name="The Broad Institute Genome Sequencing Platform"/>
            <consortium name="The Broad Institute Genome Sequencing Center for Infectious Disease"/>
            <person name="Earl A.M."/>
            <person name="Gilmore M.S."/>
            <person name="Lebreton F."/>
            <person name="Walker B."/>
            <person name="Young S.K."/>
            <person name="Zeng Q."/>
            <person name="Gargeya S."/>
            <person name="Fitzgerald M."/>
            <person name="Haas B."/>
            <person name="Abouelleil A."/>
            <person name="Alvarado L."/>
            <person name="Arachchi H.M."/>
            <person name="Berlin A.M."/>
            <person name="Chapman S.B."/>
            <person name="Dewar J."/>
            <person name="Goldberg J."/>
            <person name="Griggs A."/>
            <person name="Gujja S."/>
            <person name="Hansen M."/>
            <person name="Howarth C."/>
            <person name="Imamovic A."/>
            <person name="Larimer J."/>
            <person name="McCowan C."/>
            <person name="Murphy C."/>
            <person name="Neiman D."/>
            <person name="Pearson M."/>
            <person name="Priest M."/>
            <person name="Roberts A."/>
            <person name="Saif S."/>
            <person name="Shea T."/>
            <person name="Sisk P."/>
            <person name="Sykes S."/>
            <person name="Wortman J."/>
            <person name="Nusbaum C."/>
            <person name="Birren B."/>
        </authorList>
    </citation>
    <scope>NUCLEOTIDE SEQUENCE [LARGE SCALE GENOMIC DNA]</scope>
    <source>
        <strain evidence="1 3">ATCC 43197</strain>
    </source>
</reference>
<comment type="caution">
    <text evidence="1">The sequence shown here is derived from an EMBL/GenBank/DDBJ whole genome shotgun (WGS) entry which is preliminary data.</text>
</comment>
<name>R2NY89_9ENTE</name>
<dbReference type="eggNOG" id="ENOG503072F">
    <property type="taxonomic scope" value="Bacteria"/>
</dbReference>
<keyword evidence="4" id="KW-1185">Reference proteome</keyword>
<proteinExistence type="predicted"/>
<protein>
    <submittedName>
        <fullName evidence="1">Uncharacterized protein</fullName>
    </submittedName>
</protein>
<dbReference type="GeneID" id="79786245"/>
<dbReference type="OrthoDB" id="9932176at2"/>
<evidence type="ECO:0000313" key="4">
    <source>
        <dbReference type="Proteomes" id="UP000014148"/>
    </source>
</evidence>
<dbReference type="EMBL" id="AJAK01000018">
    <property type="protein sequence ID" value="EOH75983.1"/>
    <property type="molecule type" value="Genomic_DNA"/>
</dbReference>
<dbReference type="Proteomes" id="UP000013783">
    <property type="component" value="Unassembled WGS sequence"/>
</dbReference>
<dbReference type="Proteomes" id="UP000014148">
    <property type="component" value="Unassembled WGS sequence"/>
</dbReference>
<dbReference type="RefSeq" id="WP_010741415.1">
    <property type="nucleotide sequence ID" value="NZ_KB946251.1"/>
</dbReference>
<gene>
    <name evidence="2" type="ORF">I585_02952</name>
    <name evidence="1" type="ORF">UAI_02613</name>
</gene>
<dbReference type="AlphaFoldDB" id="R2NY89"/>